<evidence type="ECO:0000256" key="2">
    <source>
        <dbReference type="SAM" id="Phobius"/>
    </source>
</evidence>
<evidence type="ECO:0000256" key="1">
    <source>
        <dbReference type="ARBA" id="ARBA00010199"/>
    </source>
</evidence>
<evidence type="ECO:0008006" key="5">
    <source>
        <dbReference type="Google" id="ProtNLM"/>
    </source>
</evidence>
<dbReference type="EMBL" id="JH767253">
    <property type="protein sequence ID" value="EQC25866.1"/>
    <property type="molecule type" value="Genomic_DNA"/>
</dbReference>
<feature type="transmembrane region" description="Helical" evidence="2">
    <location>
        <begin position="159"/>
        <end position="181"/>
    </location>
</feature>
<dbReference type="GO" id="GO:0015297">
    <property type="term" value="F:antiporter activity"/>
    <property type="evidence" value="ECO:0007669"/>
    <property type="project" value="InterPro"/>
</dbReference>
<keyword evidence="2" id="KW-0472">Membrane</keyword>
<keyword evidence="2" id="KW-0812">Transmembrane</keyword>
<gene>
    <name evidence="3" type="ORF">SDRG_16315</name>
</gene>
<dbReference type="InParanoid" id="T0PUG1"/>
<protein>
    <recommendedName>
        <fullName evidence="5">MATE efflux family protein</fullName>
    </recommendedName>
</protein>
<dbReference type="VEuPathDB" id="FungiDB:SDRG_16315"/>
<dbReference type="RefSeq" id="XP_008620741.1">
    <property type="nucleotide sequence ID" value="XM_008622519.1"/>
</dbReference>
<proteinExistence type="inferred from homology"/>
<dbReference type="OrthoDB" id="2126698at2759"/>
<name>T0PUG1_SAPDV</name>
<feature type="transmembrane region" description="Helical" evidence="2">
    <location>
        <begin position="317"/>
        <end position="338"/>
    </location>
</feature>
<feature type="transmembrane region" description="Helical" evidence="2">
    <location>
        <begin position="419"/>
        <end position="441"/>
    </location>
</feature>
<keyword evidence="4" id="KW-1185">Reference proteome</keyword>
<dbReference type="InterPro" id="IPR002528">
    <property type="entry name" value="MATE_fam"/>
</dbReference>
<comment type="similarity">
    <text evidence="1">Belongs to the multi antimicrobial extrusion (MATE) (TC 2.A.66.1) family.</text>
</comment>
<sequence length="492" mass="54228">MPFSARNEMRVLWRLATPILFSNLATFGMSITVLVVAGHLGPAQLTAVAYAEMLFDITILVFASGFVVGQATLSAQAFGAKNFALIGRYCQMNCLCVTLACLPIGVLWWFTGDILRLAGVSHATIEFAREYAHYSTPWLWPRLVFQVLTVYFKSMQNVMPAAVFAIAFAVLNVGLVVALVFGLPHMSFRGFGLAGAPIALTITHYSRLVAYAIYMFGHQKYHVSSWSWDRTFMNRPRYLTPMLKVGGPMVVGMLVENLQLQMMAIFAAMTSEVALGANNSMMELIFFLTSPIYGIIDGGSTRIGMYLGAGKPRAAKATSHLVFYGIFGLSVLIVIPWLCARKIIGKLFSSDPAIIDSLTTINTLAAGGYIVLSLFYYAMTTLQAQARTLPIMISFLIGAWLVGVPMAYVFAFPLHHQLYGVWLGMSLGYLVTTAFGVYYTTKSNWPDEARKAVARSKTKDSDESEPFLADFEATKVLEEPRPVEPTAPDWED</sequence>
<dbReference type="AlphaFoldDB" id="T0PUG1"/>
<dbReference type="GO" id="GO:0016020">
    <property type="term" value="C:membrane"/>
    <property type="evidence" value="ECO:0007669"/>
    <property type="project" value="InterPro"/>
</dbReference>
<feature type="transmembrane region" description="Helical" evidence="2">
    <location>
        <begin position="92"/>
        <end position="111"/>
    </location>
</feature>
<dbReference type="GO" id="GO:0042910">
    <property type="term" value="F:xenobiotic transmembrane transporter activity"/>
    <property type="evidence" value="ECO:0007669"/>
    <property type="project" value="InterPro"/>
</dbReference>
<feature type="transmembrane region" description="Helical" evidence="2">
    <location>
        <begin position="275"/>
        <end position="296"/>
    </location>
</feature>
<feature type="transmembrane region" description="Helical" evidence="2">
    <location>
        <begin position="358"/>
        <end position="379"/>
    </location>
</feature>
<feature type="transmembrane region" description="Helical" evidence="2">
    <location>
        <begin position="12"/>
        <end position="37"/>
    </location>
</feature>
<dbReference type="PANTHER" id="PTHR11206">
    <property type="entry name" value="MULTIDRUG RESISTANCE PROTEIN"/>
    <property type="match status" value="1"/>
</dbReference>
<dbReference type="Pfam" id="PF01554">
    <property type="entry name" value="MatE"/>
    <property type="match status" value="2"/>
</dbReference>
<dbReference type="OMA" id="WWTFEIV"/>
<keyword evidence="2" id="KW-1133">Transmembrane helix</keyword>
<feature type="transmembrane region" description="Helical" evidence="2">
    <location>
        <begin position="193"/>
        <end position="217"/>
    </location>
</feature>
<reference evidence="3 4" key="1">
    <citation type="submission" date="2012-04" db="EMBL/GenBank/DDBJ databases">
        <title>The Genome Sequence of Saprolegnia declina VS20.</title>
        <authorList>
            <consortium name="The Broad Institute Genome Sequencing Platform"/>
            <person name="Russ C."/>
            <person name="Nusbaum C."/>
            <person name="Tyler B."/>
            <person name="van West P."/>
            <person name="Dieguez-Uribeondo J."/>
            <person name="de Bruijn I."/>
            <person name="Tripathy S."/>
            <person name="Jiang R."/>
            <person name="Young S.K."/>
            <person name="Zeng Q."/>
            <person name="Gargeya S."/>
            <person name="Fitzgerald M."/>
            <person name="Haas B."/>
            <person name="Abouelleil A."/>
            <person name="Alvarado L."/>
            <person name="Arachchi H.M."/>
            <person name="Berlin A."/>
            <person name="Chapman S.B."/>
            <person name="Goldberg J."/>
            <person name="Griggs A."/>
            <person name="Gujja S."/>
            <person name="Hansen M."/>
            <person name="Howarth C."/>
            <person name="Imamovic A."/>
            <person name="Larimer J."/>
            <person name="McCowen C."/>
            <person name="Montmayeur A."/>
            <person name="Murphy C."/>
            <person name="Neiman D."/>
            <person name="Pearson M."/>
            <person name="Priest M."/>
            <person name="Roberts A."/>
            <person name="Saif S."/>
            <person name="Shea T."/>
            <person name="Sisk P."/>
            <person name="Sykes S."/>
            <person name="Wortman J."/>
            <person name="Nusbaum C."/>
            <person name="Birren B."/>
        </authorList>
    </citation>
    <scope>NUCLEOTIDE SEQUENCE [LARGE SCALE GENOMIC DNA]</scope>
    <source>
        <strain evidence="3 4">VS20</strain>
    </source>
</reference>
<feature type="transmembrane region" description="Helical" evidence="2">
    <location>
        <begin position="57"/>
        <end position="80"/>
    </location>
</feature>
<dbReference type="eggNOG" id="KOG1347">
    <property type="taxonomic scope" value="Eukaryota"/>
</dbReference>
<dbReference type="STRING" id="1156394.T0PUG1"/>
<dbReference type="NCBIfam" id="TIGR00797">
    <property type="entry name" value="matE"/>
    <property type="match status" value="1"/>
</dbReference>
<evidence type="ECO:0000313" key="3">
    <source>
        <dbReference type="EMBL" id="EQC25866.1"/>
    </source>
</evidence>
<organism evidence="3 4">
    <name type="scientific">Saprolegnia diclina (strain VS20)</name>
    <dbReference type="NCBI Taxonomy" id="1156394"/>
    <lineage>
        <taxon>Eukaryota</taxon>
        <taxon>Sar</taxon>
        <taxon>Stramenopiles</taxon>
        <taxon>Oomycota</taxon>
        <taxon>Saprolegniomycetes</taxon>
        <taxon>Saprolegniales</taxon>
        <taxon>Saprolegniaceae</taxon>
        <taxon>Saprolegnia</taxon>
    </lineage>
</organism>
<feature type="transmembrane region" description="Helical" evidence="2">
    <location>
        <begin position="391"/>
        <end position="413"/>
    </location>
</feature>
<dbReference type="GeneID" id="19957042"/>
<dbReference type="Proteomes" id="UP000030762">
    <property type="component" value="Unassembled WGS sequence"/>
</dbReference>
<accession>T0PUG1</accession>
<evidence type="ECO:0000313" key="4">
    <source>
        <dbReference type="Proteomes" id="UP000030762"/>
    </source>
</evidence>